<keyword evidence="1" id="KW-0812">Transmembrane</keyword>
<evidence type="ECO:0000256" key="1">
    <source>
        <dbReference type="SAM" id="Phobius"/>
    </source>
</evidence>
<keyword evidence="1" id="KW-1133">Transmembrane helix</keyword>
<name>A0A0M3KDQ0_ANISI</name>
<feature type="transmembrane region" description="Helical" evidence="1">
    <location>
        <begin position="122"/>
        <end position="142"/>
    </location>
</feature>
<sequence>MTCAVDSTESLRLFIMKVHENDGGNYTCEDSYGNIVETFRVIVSTNSEEKWNHSSKHEKIKRLDALKPCESAINRLRVWKKNGKVICVQRSVEDVCGLGEVASDEPIKKESKDLMSHLLPPLLTALMAFLLVILLIFGFMFIRRRNKELNELRQLHTELVEQSSPPSAKHLTVTVPSVKPLHERIDELPFNMNYEVRLHRLTIKKVKLTFINYLIRRLISEYTSIYSCNSFCSDSSSSLYALEF</sequence>
<accession>A0A0M3KDQ0</accession>
<proteinExistence type="predicted"/>
<evidence type="ECO:0000313" key="4">
    <source>
        <dbReference type="WBParaSite" id="ASIM_0001910301-mRNA-1"/>
    </source>
</evidence>
<dbReference type="WBParaSite" id="ASIM_0001910301-mRNA-1">
    <property type="protein sequence ID" value="ASIM_0001910301-mRNA-1"/>
    <property type="gene ID" value="ASIM_0001910301"/>
</dbReference>
<keyword evidence="1" id="KW-0472">Membrane</keyword>
<reference evidence="2 3" key="2">
    <citation type="submission" date="2018-11" db="EMBL/GenBank/DDBJ databases">
        <authorList>
            <consortium name="Pathogen Informatics"/>
        </authorList>
    </citation>
    <scope>NUCLEOTIDE SEQUENCE [LARGE SCALE GENOMIC DNA]</scope>
</reference>
<evidence type="ECO:0000313" key="2">
    <source>
        <dbReference type="EMBL" id="VDK65021.1"/>
    </source>
</evidence>
<keyword evidence="3" id="KW-1185">Reference proteome</keyword>
<reference evidence="4" key="1">
    <citation type="submission" date="2017-02" db="UniProtKB">
        <authorList>
            <consortium name="WormBaseParasite"/>
        </authorList>
    </citation>
    <scope>IDENTIFICATION</scope>
</reference>
<dbReference type="EMBL" id="UYRR01035599">
    <property type="protein sequence ID" value="VDK65021.1"/>
    <property type="molecule type" value="Genomic_DNA"/>
</dbReference>
<protein>
    <submittedName>
        <fullName evidence="4">Ig-like domain-containing protein</fullName>
    </submittedName>
</protein>
<dbReference type="AlphaFoldDB" id="A0A0M3KDQ0"/>
<gene>
    <name evidence="2" type="ORF">ASIM_LOCUS18498</name>
</gene>
<organism evidence="4">
    <name type="scientific">Anisakis simplex</name>
    <name type="common">Herring worm</name>
    <dbReference type="NCBI Taxonomy" id="6269"/>
    <lineage>
        <taxon>Eukaryota</taxon>
        <taxon>Metazoa</taxon>
        <taxon>Ecdysozoa</taxon>
        <taxon>Nematoda</taxon>
        <taxon>Chromadorea</taxon>
        <taxon>Rhabditida</taxon>
        <taxon>Spirurina</taxon>
        <taxon>Ascaridomorpha</taxon>
        <taxon>Ascaridoidea</taxon>
        <taxon>Anisakidae</taxon>
        <taxon>Anisakis</taxon>
        <taxon>Anisakis simplex complex</taxon>
    </lineage>
</organism>
<dbReference type="Proteomes" id="UP000267096">
    <property type="component" value="Unassembled WGS sequence"/>
</dbReference>
<evidence type="ECO:0000313" key="3">
    <source>
        <dbReference type="Proteomes" id="UP000267096"/>
    </source>
</evidence>